<evidence type="ECO:0000256" key="2">
    <source>
        <dbReference type="ARBA" id="ARBA00022795"/>
    </source>
</evidence>
<accession>A0A7L5AFD7</accession>
<keyword evidence="4" id="KW-0282">Flagellum</keyword>
<dbReference type="Pfam" id="PF03963">
    <property type="entry name" value="FlgD"/>
    <property type="match status" value="1"/>
</dbReference>
<sequence length="141" mass="14264">MTIDAITAASTTTPTSVATTARSPKQTLDSEAFMSLLVAQLTNQDPSSPMDTNQMIGQTTQLAMMEKLTELSTTGTEGFSLQMRVAATTLLGQQVSYTGADGATITGTATAVSFATGVPQVTVGGATVGLDAVSGIARPAS</sequence>
<gene>
    <name evidence="4" type="ORF">BHD05_02250</name>
</gene>
<keyword evidence="2" id="KW-1005">Bacterial flagellum biogenesis</keyword>
<dbReference type="Proteomes" id="UP000464507">
    <property type="component" value="Chromosome"/>
</dbReference>
<dbReference type="EMBL" id="CP017146">
    <property type="protein sequence ID" value="QHO68626.1"/>
    <property type="molecule type" value="Genomic_DNA"/>
</dbReference>
<dbReference type="RefSeq" id="WP_161884986.1">
    <property type="nucleotide sequence ID" value="NZ_CP017146.1"/>
</dbReference>
<dbReference type="KEGG" id="mant:BHD05_02250"/>
<dbReference type="OrthoDB" id="9785233at2"/>
<feature type="region of interest" description="Disordered" evidence="3">
    <location>
        <begin position="1"/>
        <end position="24"/>
    </location>
</feature>
<comment type="similarity">
    <text evidence="1">Belongs to the FlgD family.</text>
</comment>
<dbReference type="AlphaFoldDB" id="A0A7L5AFD7"/>
<evidence type="ECO:0000313" key="4">
    <source>
        <dbReference type="EMBL" id="QHO68626.1"/>
    </source>
</evidence>
<feature type="compositionally biased region" description="Low complexity" evidence="3">
    <location>
        <begin position="1"/>
        <end position="21"/>
    </location>
</feature>
<keyword evidence="4" id="KW-0969">Cilium</keyword>
<evidence type="ECO:0000256" key="3">
    <source>
        <dbReference type="SAM" id="MobiDB-lite"/>
    </source>
</evidence>
<proteinExistence type="inferred from homology"/>
<protein>
    <submittedName>
        <fullName evidence="4">Flagellar hook capping protein</fullName>
    </submittedName>
</protein>
<name>A0A7L5AFD7_9MICO</name>
<reference evidence="4 5" key="1">
    <citation type="submission" date="2016-09" db="EMBL/GenBank/DDBJ databases">
        <title>Complete genome sequence of microbes from the polar regions.</title>
        <authorList>
            <person name="Liao L."/>
            <person name="Chen B."/>
        </authorList>
    </citation>
    <scope>NUCLEOTIDE SEQUENCE [LARGE SCALE GENOMIC DNA]</scope>
    <source>
        <strain evidence="4 5">ZS314</strain>
    </source>
</reference>
<dbReference type="GO" id="GO:0044781">
    <property type="term" value="P:bacterial-type flagellum organization"/>
    <property type="evidence" value="ECO:0007669"/>
    <property type="project" value="UniProtKB-KW"/>
</dbReference>
<keyword evidence="5" id="KW-1185">Reference proteome</keyword>
<keyword evidence="4" id="KW-0966">Cell projection</keyword>
<dbReference type="InterPro" id="IPR005648">
    <property type="entry name" value="FlgD"/>
</dbReference>
<evidence type="ECO:0000313" key="5">
    <source>
        <dbReference type="Proteomes" id="UP000464507"/>
    </source>
</evidence>
<evidence type="ECO:0000256" key="1">
    <source>
        <dbReference type="ARBA" id="ARBA00010577"/>
    </source>
</evidence>
<organism evidence="4 5">
    <name type="scientific">Marisediminicola antarctica</name>
    <dbReference type="NCBI Taxonomy" id="674079"/>
    <lineage>
        <taxon>Bacteria</taxon>
        <taxon>Bacillati</taxon>
        <taxon>Actinomycetota</taxon>
        <taxon>Actinomycetes</taxon>
        <taxon>Micrococcales</taxon>
        <taxon>Microbacteriaceae</taxon>
        <taxon>Marisediminicola</taxon>
    </lineage>
</organism>